<evidence type="ECO:0000259" key="2">
    <source>
        <dbReference type="Pfam" id="PF10551"/>
    </source>
</evidence>
<dbReference type="AlphaFoldDB" id="A0A167XYR4"/>
<dbReference type="EMBL" id="AZGZ01000016">
    <property type="protein sequence ID" value="KZZ90641.1"/>
    <property type="molecule type" value="Genomic_DNA"/>
</dbReference>
<gene>
    <name evidence="4" type="ORF">AAP_03736</name>
</gene>
<proteinExistence type="predicted"/>
<dbReference type="OrthoDB" id="4367135at2759"/>
<evidence type="ECO:0000256" key="1">
    <source>
        <dbReference type="SAM" id="MobiDB-lite"/>
    </source>
</evidence>
<feature type="domain" description="MULE transposase" evidence="2">
    <location>
        <begin position="273"/>
        <end position="370"/>
    </location>
</feature>
<feature type="region of interest" description="Disordered" evidence="1">
    <location>
        <begin position="665"/>
        <end position="696"/>
    </location>
</feature>
<evidence type="ECO:0000259" key="3">
    <source>
        <dbReference type="Pfam" id="PF15288"/>
    </source>
</evidence>
<feature type="compositionally biased region" description="Polar residues" evidence="1">
    <location>
        <begin position="814"/>
        <end position="834"/>
    </location>
</feature>
<dbReference type="Pfam" id="PF15288">
    <property type="entry name" value="zf-CCHC_6"/>
    <property type="match status" value="1"/>
</dbReference>
<feature type="compositionally biased region" description="Basic residues" evidence="1">
    <location>
        <begin position="667"/>
        <end position="676"/>
    </location>
</feature>
<accession>A0A167XYR4</accession>
<organism evidence="4 5">
    <name type="scientific">Ascosphaera apis ARSEF 7405</name>
    <dbReference type="NCBI Taxonomy" id="392613"/>
    <lineage>
        <taxon>Eukaryota</taxon>
        <taxon>Fungi</taxon>
        <taxon>Dikarya</taxon>
        <taxon>Ascomycota</taxon>
        <taxon>Pezizomycotina</taxon>
        <taxon>Eurotiomycetes</taxon>
        <taxon>Eurotiomycetidae</taxon>
        <taxon>Onygenales</taxon>
        <taxon>Ascosphaeraceae</taxon>
        <taxon>Ascosphaera</taxon>
    </lineage>
</organism>
<dbReference type="VEuPathDB" id="FungiDB:AAP_03736"/>
<dbReference type="PANTHER" id="PTHR31569:SF4">
    <property type="entry name" value="SWIM-TYPE DOMAIN-CONTAINING PROTEIN"/>
    <property type="match status" value="1"/>
</dbReference>
<dbReference type="PANTHER" id="PTHR31569">
    <property type="entry name" value="SWIM-TYPE DOMAIN-CONTAINING PROTEIN"/>
    <property type="match status" value="1"/>
</dbReference>
<keyword evidence="5" id="KW-1185">Reference proteome</keyword>
<dbReference type="InterPro" id="IPR052579">
    <property type="entry name" value="Zinc_finger_SWIM"/>
</dbReference>
<protein>
    <recommendedName>
        <fullName evidence="6">MULE transposase domain-containing protein</fullName>
    </recommendedName>
</protein>
<feature type="region of interest" description="Disordered" evidence="1">
    <location>
        <begin position="807"/>
        <end position="834"/>
    </location>
</feature>
<dbReference type="InterPro" id="IPR041670">
    <property type="entry name" value="Znf-CCHC_6"/>
</dbReference>
<evidence type="ECO:0000313" key="4">
    <source>
        <dbReference type="EMBL" id="KZZ90641.1"/>
    </source>
</evidence>
<comment type="caution">
    <text evidence="4">The sequence shown here is derived from an EMBL/GenBank/DDBJ whole genome shotgun (WGS) entry which is preliminary data.</text>
</comment>
<dbReference type="Proteomes" id="UP000242877">
    <property type="component" value="Unassembled WGS sequence"/>
</dbReference>
<feature type="region of interest" description="Disordered" evidence="1">
    <location>
        <begin position="15"/>
        <end position="50"/>
    </location>
</feature>
<feature type="domain" description="Zinc knuckle" evidence="3">
    <location>
        <begin position="795"/>
        <end position="819"/>
    </location>
</feature>
<feature type="region of interest" description="Disordered" evidence="1">
    <location>
        <begin position="394"/>
        <end position="437"/>
    </location>
</feature>
<evidence type="ECO:0000313" key="5">
    <source>
        <dbReference type="Proteomes" id="UP000242877"/>
    </source>
</evidence>
<name>A0A167XYR4_9EURO</name>
<dbReference type="Pfam" id="PF10551">
    <property type="entry name" value="MULE"/>
    <property type="match status" value="1"/>
</dbReference>
<evidence type="ECO:0008006" key="6">
    <source>
        <dbReference type="Google" id="ProtNLM"/>
    </source>
</evidence>
<dbReference type="InterPro" id="IPR018289">
    <property type="entry name" value="MULE_transposase_dom"/>
</dbReference>
<sequence>MSDLDIDPFGEATLSAAEDDGFSSYEFSSPRSPTAEAPASAQSFPAVDDDRYPGNVDSLDGLSFTSWQEGLKHICDAAEAADFAVVKRRSRRPDITIPGGHKAYDLECYMARQSKSQGSRRRLSSSARCDCPWRGSLVYRKGIWEFSLKHSTHTHFKQKGCDIPANRRRHRTETIEKRVIQLSSSFRARAVDVARHISNEFNVSLTPRDVQNIRDSDGFRQRQSFTATQCFFRELQRDETCTIRYEFDEDNRPIYVFFTFDSCIELWKENPEVLLFDNTYKTNRFELPLMEVTGSTGLNTSFSIAWCLMGSEKTHDYQWVLSQIDSIMSIHDIDYPNVLLHDYEKALIRAMRTVWPDIPSQLCAWHVGKNVQFNIAKKWDGSIEGTRLSTMLAGRGVRTSDNQEDSGRQSTMPASEADFQEDAPSSAQGSASTTRRWKDDADGCVDAWESVIHAPTRDEFEATWSQMKIEFKTQQAIIDYLESMYIPRKDLFADYAIKQHQNFGISSTSRAESAHASLKAHLSNSRASLDVLLRAIKNTLAQQKDNYFLRLNRERGRDVVECREEPIFRDLLRKVSHHAFKIMLAQYRIAQDALKHPGRHNIDCTESYMRQYGLPCWHYMYGQHTVSQRPVIPLRMVHTHWQLYKGRLPAEEVFLRRIQDPAIRPLRGTRKRRERTRSHDELRSARVPNRAPDGSSTLATIEEGAEDEVQEVLIPGTPPINAHQTVQTVAEVIDLTGAAPAAAQDMTESDTELLAMMAEEEALQQQLRNEEMALMVREAGELDQQRQRRTRAPPQCTACHNFGHNRRSRRCPNYVTSSAVSHPPSSLVNPSQLN</sequence>
<reference evidence="4 5" key="1">
    <citation type="journal article" date="2016" name="Genome Biol. Evol.">
        <title>Divergent and convergent evolution of fungal pathogenicity.</title>
        <authorList>
            <person name="Shang Y."/>
            <person name="Xiao G."/>
            <person name="Zheng P."/>
            <person name="Cen K."/>
            <person name="Zhan S."/>
            <person name="Wang C."/>
        </authorList>
    </citation>
    <scope>NUCLEOTIDE SEQUENCE [LARGE SCALE GENOMIC DNA]</scope>
    <source>
        <strain evidence="4 5">ARSEF 7405</strain>
    </source>
</reference>
<feature type="compositionally biased region" description="Polar residues" evidence="1">
    <location>
        <begin position="423"/>
        <end position="434"/>
    </location>
</feature>